<proteinExistence type="predicted"/>
<gene>
    <name evidence="1" type="ORF">ACFPLB_12755</name>
</gene>
<dbReference type="InterPro" id="IPR046901">
    <property type="entry name" value="ABC-3C_MC5"/>
</dbReference>
<dbReference type="Pfam" id="PF20291">
    <property type="entry name" value="MC5"/>
    <property type="match status" value="1"/>
</dbReference>
<evidence type="ECO:0000313" key="2">
    <source>
        <dbReference type="Proteomes" id="UP001596016"/>
    </source>
</evidence>
<evidence type="ECO:0000313" key="1">
    <source>
        <dbReference type="EMBL" id="MFC5386831.1"/>
    </source>
</evidence>
<dbReference type="EMBL" id="JBHSLL010000045">
    <property type="protein sequence ID" value="MFC5386831.1"/>
    <property type="molecule type" value="Genomic_DNA"/>
</dbReference>
<dbReference type="Proteomes" id="UP001596016">
    <property type="component" value="Unassembled WGS sequence"/>
</dbReference>
<protein>
    <submittedName>
        <fullName evidence="1">ABC-three component system middle component 5</fullName>
    </submittedName>
</protein>
<keyword evidence="2" id="KW-1185">Reference proteome</keyword>
<name>A0ABW0H043_9HYPH</name>
<reference evidence="2" key="1">
    <citation type="journal article" date="2019" name="Int. J. Syst. Evol. Microbiol.">
        <title>The Global Catalogue of Microorganisms (GCM) 10K type strain sequencing project: providing services to taxonomists for standard genome sequencing and annotation.</title>
        <authorList>
            <consortium name="The Broad Institute Genomics Platform"/>
            <consortium name="The Broad Institute Genome Sequencing Center for Infectious Disease"/>
            <person name="Wu L."/>
            <person name="Ma J."/>
        </authorList>
    </citation>
    <scope>NUCLEOTIDE SEQUENCE [LARGE SCALE GENOMIC DNA]</scope>
    <source>
        <strain evidence="2">CGMCC 4.1415</strain>
    </source>
</reference>
<organism evidence="1 2">
    <name type="scientific">Aquamicrobium segne</name>
    <dbReference type="NCBI Taxonomy" id="469547"/>
    <lineage>
        <taxon>Bacteria</taxon>
        <taxon>Pseudomonadati</taxon>
        <taxon>Pseudomonadota</taxon>
        <taxon>Alphaproteobacteria</taxon>
        <taxon>Hyphomicrobiales</taxon>
        <taxon>Phyllobacteriaceae</taxon>
        <taxon>Aquamicrobium</taxon>
    </lineage>
</organism>
<accession>A0ABW0H043</accession>
<comment type="caution">
    <text evidence="1">The sequence shown here is derived from an EMBL/GenBank/DDBJ whole genome shotgun (WGS) entry which is preliminary data.</text>
</comment>
<dbReference type="RefSeq" id="WP_378230192.1">
    <property type="nucleotide sequence ID" value="NZ_JBHSLL010000045.1"/>
</dbReference>
<sequence length="171" mass="19324">MSSYRVWYAGRDPYHCIFRMIRLLQAKDGSIPLEQLRILDMYLMYPPLLHRLTLTSGLREKLRGLRIEPPAKSFVKLPGTASVWQDLQLYQLTALKRLAGLGILRREDLLERNAKLDHAQAPANLVEHAASQNEQEKPLLHFLVDDLGALPLSGIDGLVRRAGLPSRGPVI</sequence>